<proteinExistence type="predicted"/>
<protein>
    <submittedName>
        <fullName evidence="1">Uncharacterized protein</fullName>
    </submittedName>
</protein>
<reference evidence="2" key="1">
    <citation type="journal article" date="2021" name="BMC Genomics">
        <title>Chromosome-level genome assembly and manually-curated proteome of model necrotroph Parastagonospora nodorum Sn15 reveals a genome-wide trove of candidate effector homologs, and redundancy of virulence-related functions within an accessory chromosome.</title>
        <authorList>
            <person name="Bertazzoni S."/>
            <person name="Jones D.A.B."/>
            <person name="Phan H.T."/>
            <person name="Tan K.-C."/>
            <person name="Hane J.K."/>
        </authorList>
    </citation>
    <scope>NUCLEOTIDE SEQUENCE [LARGE SCALE GENOMIC DNA]</scope>
    <source>
        <strain evidence="2">SN15 / ATCC MYA-4574 / FGSC 10173)</strain>
    </source>
</reference>
<dbReference type="VEuPathDB" id="FungiDB:JI435_415700"/>
<organism evidence="1 2">
    <name type="scientific">Phaeosphaeria nodorum (strain SN15 / ATCC MYA-4574 / FGSC 10173)</name>
    <name type="common">Glume blotch fungus</name>
    <name type="synonym">Parastagonospora nodorum</name>
    <dbReference type="NCBI Taxonomy" id="321614"/>
    <lineage>
        <taxon>Eukaryota</taxon>
        <taxon>Fungi</taxon>
        <taxon>Dikarya</taxon>
        <taxon>Ascomycota</taxon>
        <taxon>Pezizomycotina</taxon>
        <taxon>Dothideomycetes</taxon>
        <taxon>Pleosporomycetidae</taxon>
        <taxon>Pleosporales</taxon>
        <taxon>Pleosporineae</taxon>
        <taxon>Phaeosphaeriaceae</taxon>
        <taxon>Parastagonospora</taxon>
    </lineage>
</organism>
<evidence type="ECO:0000313" key="2">
    <source>
        <dbReference type="Proteomes" id="UP000663193"/>
    </source>
</evidence>
<evidence type="ECO:0000313" key="1">
    <source>
        <dbReference type="EMBL" id="QRD00732.1"/>
    </source>
</evidence>
<keyword evidence="2" id="KW-1185">Reference proteome</keyword>
<gene>
    <name evidence="1" type="ORF">JI435_415700</name>
</gene>
<dbReference type="EMBL" id="CP069033">
    <property type="protein sequence ID" value="QRD00732.1"/>
    <property type="molecule type" value="Genomic_DNA"/>
</dbReference>
<accession>A0A7U2F8Y6</accession>
<name>A0A7U2F8Y6_PHANO</name>
<dbReference type="Proteomes" id="UP000663193">
    <property type="component" value="Chromosome 11"/>
</dbReference>
<dbReference type="AlphaFoldDB" id="A0A7U2F8Y6"/>
<sequence length="143" mass="16418">MCSIPRPHYHMPRPIFGSDAGCKDCRLMLEAIQICPVKGFVRATLDLRFKILNNDNKDKRLHIFLVCWSSADMWNSPIAMEVFYAPDTFSTTLSNEPRWSQVVHRPLLPSSTASENSFLTIKKWLEECLQHHEPCGKGNQVTQ</sequence>